<evidence type="ECO:0000256" key="4">
    <source>
        <dbReference type="ARBA" id="ARBA00022989"/>
    </source>
</evidence>
<name>X1AUE9_9ZZZZ</name>
<dbReference type="GO" id="GO:0005886">
    <property type="term" value="C:plasma membrane"/>
    <property type="evidence" value="ECO:0007669"/>
    <property type="project" value="UniProtKB-SubCell"/>
</dbReference>
<keyword evidence="2" id="KW-1003">Cell membrane</keyword>
<evidence type="ECO:0000256" key="2">
    <source>
        <dbReference type="ARBA" id="ARBA00022475"/>
    </source>
</evidence>
<proteinExistence type="predicted"/>
<evidence type="ECO:0000256" key="5">
    <source>
        <dbReference type="ARBA" id="ARBA00023136"/>
    </source>
</evidence>
<dbReference type="EMBL" id="BART01003205">
    <property type="protein sequence ID" value="GAG72912.1"/>
    <property type="molecule type" value="Genomic_DNA"/>
</dbReference>
<dbReference type="PANTHER" id="PTHR42709">
    <property type="entry name" value="ALKALINE PHOSPHATASE LIKE PROTEIN"/>
    <property type="match status" value="1"/>
</dbReference>
<feature type="domain" description="VTT" evidence="7">
    <location>
        <begin position="2"/>
        <end position="94"/>
    </location>
</feature>
<dbReference type="PANTHER" id="PTHR42709:SF6">
    <property type="entry name" value="UNDECAPRENYL PHOSPHATE TRANSPORTER A"/>
    <property type="match status" value="1"/>
</dbReference>
<accession>X1AUE9</accession>
<feature type="transmembrane region" description="Helical" evidence="6">
    <location>
        <begin position="102"/>
        <end position="128"/>
    </location>
</feature>
<keyword evidence="4 6" id="KW-1133">Transmembrane helix</keyword>
<evidence type="ECO:0000259" key="7">
    <source>
        <dbReference type="Pfam" id="PF09335"/>
    </source>
</evidence>
<gene>
    <name evidence="8" type="ORF">S01H4_09051</name>
</gene>
<comment type="caution">
    <text evidence="8">The sequence shown here is derived from an EMBL/GenBank/DDBJ whole genome shotgun (WGS) entry which is preliminary data.</text>
</comment>
<protein>
    <recommendedName>
        <fullName evidence="7">VTT domain-containing protein</fullName>
    </recommendedName>
</protein>
<dbReference type="InterPro" id="IPR051311">
    <property type="entry name" value="DedA_domain"/>
</dbReference>
<evidence type="ECO:0000256" key="6">
    <source>
        <dbReference type="SAM" id="Phobius"/>
    </source>
</evidence>
<feature type="transmembrane region" description="Helical" evidence="6">
    <location>
        <begin position="74"/>
        <end position="96"/>
    </location>
</feature>
<sequence>MGDNFAYFLGKKGGRPVLVKYGPKLRISEEKLKKAENFYEKHGAKTVIIGRWTAFLRTFTAFLAGVNGMNYPKFFLYNGIGAITWGLGNCLFGYYFGKNMDLILSIIHKIGWVTLAIIIFMILLWYIWRRWLRDYLFRNKND</sequence>
<organism evidence="8">
    <name type="scientific">marine sediment metagenome</name>
    <dbReference type="NCBI Taxonomy" id="412755"/>
    <lineage>
        <taxon>unclassified sequences</taxon>
        <taxon>metagenomes</taxon>
        <taxon>ecological metagenomes</taxon>
    </lineage>
</organism>
<evidence type="ECO:0000256" key="3">
    <source>
        <dbReference type="ARBA" id="ARBA00022692"/>
    </source>
</evidence>
<keyword evidence="3 6" id="KW-0812">Transmembrane</keyword>
<evidence type="ECO:0000256" key="1">
    <source>
        <dbReference type="ARBA" id="ARBA00004651"/>
    </source>
</evidence>
<evidence type="ECO:0000313" key="8">
    <source>
        <dbReference type="EMBL" id="GAG72912.1"/>
    </source>
</evidence>
<dbReference type="InterPro" id="IPR032816">
    <property type="entry name" value="VTT_dom"/>
</dbReference>
<keyword evidence="5 6" id="KW-0472">Membrane</keyword>
<dbReference type="Pfam" id="PF09335">
    <property type="entry name" value="VTT_dom"/>
    <property type="match status" value="1"/>
</dbReference>
<reference evidence="8" key="1">
    <citation type="journal article" date="2014" name="Front. Microbiol.">
        <title>High frequency of phylogenetically diverse reductive dehalogenase-homologous genes in deep subseafloor sedimentary metagenomes.</title>
        <authorList>
            <person name="Kawai M."/>
            <person name="Futagami T."/>
            <person name="Toyoda A."/>
            <person name="Takaki Y."/>
            <person name="Nishi S."/>
            <person name="Hori S."/>
            <person name="Arai W."/>
            <person name="Tsubouchi T."/>
            <person name="Morono Y."/>
            <person name="Uchiyama I."/>
            <person name="Ito T."/>
            <person name="Fujiyama A."/>
            <person name="Inagaki F."/>
            <person name="Takami H."/>
        </authorList>
    </citation>
    <scope>NUCLEOTIDE SEQUENCE</scope>
    <source>
        <strain evidence="8">Expedition CK06-06</strain>
    </source>
</reference>
<comment type="subcellular location">
    <subcellularLocation>
        <location evidence="1">Cell membrane</location>
        <topology evidence="1">Multi-pass membrane protein</topology>
    </subcellularLocation>
</comment>
<dbReference type="AlphaFoldDB" id="X1AUE9"/>